<dbReference type="PANTHER" id="PTHR11255:SF118">
    <property type="entry name" value="DIACYLGLYCEROL KINASE EPSILON"/>
    <property type="match status" value="1"/>
</dbReference>
<feature type="domain" description="Phorbol-ester/DAG-type" evidence="12">
    <location>
        <begin position="112"/>
        <end position="158"/>
    </location>
</feature>
<dbReference type="GO" id="GO:0005524">
    <property type="term" value="F:ATP binding"/>
    <property type="evidence" value="ECO:0007669"/>
    <property type="project" value="UniProtKB-KW"/>
</dbReference>
<dbReference type="InterPro" id="IPR046349">
    <property type="entry name" value="C1-like_sf"/>
</dbReference>
<keyword evidence="9 10" id="KW-0067">ATP-binding</keyword>
<feature type="domain" description="Phorbol-ester/DAG-type" evidence="12">
    <location>
        <begin position="49"/>
        <end position="100"/>
    </location>
</feature>
<dbReference type="SMART" id="SM00045">
    <property type="entry name" value="DAGKa"/>
    <property type="match status" value="1"/>
</dbReference>
<dbReference type="PANTHER" id="PTHR11255">
    <property type="entry name" value="DIACYLGLYCEROL KINASE"/>
    <property type="match status" value="1"/>
</dbReference>
<dbReference type="CTD" id="36408"/>
<keyword evidence="6 10" id="KW-0547">Nucleotide-binding</keyword>
<evidence type="ECO:0000313" key="15">
    <source>
        <dbReference type="Proteomes" id="UP000494040"/>
    </source>
</evidence>
<dbReference type="SMART" id="SM00109">
    <property type="entry name" value="C1"/>
    <property type="match status" value="2"/>
</dbReference>
<keyword evidence="3 10" id="KW-0808">Transferase</keyword>
<keyword evidence="11" id="KW-0812">Transmembrane</keyword>
<dbReference type="PROSITE" id="PS50081">
    <property type="entry name" value="ZF_DAG_PE_2"/>
    <property type="match status" value="2"/>
</dbReference>
<dbReference type="EC" id="2.7.1.107" evidence="10"/>
<dbReference type="Gene3D" id="3.40.50.10330">
    <property type="entry name" value="Probable inorganic polyphosphate/atp-NAD kinase, domain 1"/>
    <property type="match status" value="1"/>
</dbReference>
<dbReference type="Pfam" id="PF00781">
    <property type="entry name" value="DAGK_cat"/>
    <property type="match status" value="1"/>
</dbReference>
<evidence type="ECO:0000256" key="1">
    <source>
        <dbReference type="ARBA" id="ARBA00001383"/>
    </source>
</evidence>
<dbReference type="GO" id="GO:0007200">
    <property type="term" value="P:phospholipase C-activating G protein-coupled receptor signaling pathway"/>
    <property type="evidence" value="ECO:0007669"/>
    <property type="project" value="InterPro"/>
</dbReference>
<evidence type="ECO:0000256" key="5">
    <source>
        <dbReference type="ARBA" id="ARBA00022737"/>
    </source>
</evidence>
<protein>
    <recommendedName>
        <fullName evidence="10">Diacylglycerol kinase</fullName>
        <shortName evidence="10">DAG kinase</shortName>
        <ecNumber evidence="10">2.7.1.107</ecNumber>
    </recommendedName>
</protein>
<dbReference type="InterPro" id="IPR017438">
    <property type="entry name" value="ATP-NAD_kinase_N"/>
</dbReference>
<dbReference type="EnsemblMetazoa" id="XM_024228390.1">
    <property type="protein sequence ID" value="XP_024084158.1"/>
    <property type="gene ID" value="LOC106672386"/>
</dbReference>
<evidence type="ECO:0000256" key="7">
    <source>
        <dbReference type="ARBA" id="ARBA00022777"/>
    </source>
</evidence>
<evidence type="ECO:0000256" key="9">
    <source>
        <dbReference type="ARBA" id="ARBA00022840"/>
    </source>
</evidence>
<feature type="transmembrane region" description="Helical" evidence="11">
    <location>
        <begin position="12"/>
        <end position="33"/>
    </location>
</feature>
<evidence type="ECO:0000313" key="14">
    <source>
        <dbReference type="EnsemblMetazoa" id="XP_014259255.1"/>
    </source>
</evidence>
<dbReference type="InterPro" id="IPR002219">
    <property type="entry name" value="PKC_DAG/PE"/>
</dbReference>
<evidence type="ECO:0000256" key="4">
    <source>
        <dbReference type="ARBA" id="ARBA00022723"/>
    </source>
</evidence>
<keyword evidence="11" id="KW-1133">Transmembrane helix</keyword>
<dbReference type="GO" id="GO:0004143">
    <property type="term" value="F:ATP-dependent diacylglycerol kinase activity"/>
    <property type="evidence" value="ECO:0007669"/>
    <property type="project" value="UniProtKB-EC"/>
</dbReference>
<keyword evidence="8" id="KW-0862">Zinc</keyword>
<dbReference type="OMA" id="MQPDCER"/>
<keyword evidence="4" id="KW-0479">Metal-binding</keyword>
<dbReference type="OrthoDB" id="242257at2759"/>
<dbReference type="Pfam" id="PF00609">
    <property type="entry name" value="DAGK_acc"/>
    <property type="match status" value="1"/>
</dbReference>
<evidence type="ECO:0000256" key="8">
    <source>
        <dbReference type="ARBA" id="ARBA00022833"/>
    </source>
</evidence>
<evidence type="ECO:0000256" key="11">
    <source>
        <dbReference type="SAM" id="Phobius"/>
    </source>
</evidence>
<dbReference type="SUPFAM" id="SSF57889">
    <property type="entry name" value="Cysteine-rich domain"/>
    <property type="match status" value="1"/>
</dbReference>
<dbReference type="InterPro" id="IPR001206">
    <property type="entry name" value="Diacylglycerol_kinase_cat_dom"/>
</dbReference>
<dbReference type="Proteomes" id="UP000494040">
    <property type="component" value="Unassembled WGS sequence"/>
</dbReference>
<evidence type="ECO:0000256" key="6">
    <source>
        <dbReference type="ARBA" id="ARBA00022741"/>
    </source>
</evidence>
<comment type="similarity">
    <text evidence="2 10">Belongs to the eukaryotic diacylglycerol kinase family.</text>
</comment>
<organism evidence="14 15">
    <name type="scientific">Cimex lectularius</name>
    <name type="common">Bed bug</name>
    <name type="synonym">Acanthia lectularia</name>
    <dbReference type="NCBI Taxonomy" id="79782"/>
    <lineage>
        <taxon>Eukaryota</taxon>
        <taxon>Metazoa</taxon>
        <taxon>Ecdysozoa</taxon>
        <taxon>Arthropoda</taxon>
        <taxon>Hexapoda</taxon>
        <taxon>Insecta</taxon>
        <taxon>Pterygota</taxon>
        <taxon>Neoptera</taxon>
        <taxon>Paraneoptera</taxon>
        <taxon>Hemiptera</taxon>
        <taxon>Heteroptera</taxon>
        <taxon>Panheteroptera</taxon>
        <taxon>Cimicomorpha</taxon>
        <taxon>Cimicidae</taxon>
        <taxon>Cimex</taxon>
    </lineage>
</organism>
<proteinExistence type="inferred from homology"/>
<dbReference type="RefSeq" id="XP_014259255.1">
    <property type="nucleotide sequence ID" value="XM_014403769.2"/>
</dbReference>
<dbReference type="InterPro" id="IPR037607">
    <property type="entry name" value="DGK"/>
</dbReference>
<keyword evidence="15" id="KW-1185">Reference proteome</keyword>
<dbReference type="SUPFAM" id="SSF111331">
    <property type="entry name" value="NAD kinase/diacylglycerol kinase-like"/>
    <property type="match status" value="1"/>
</dbReference>
<accession>A0A8I6SBU7</accession>
<comment type="catalytic activity">
    <reaction evidence="1 10">
        <text>a 1,2-diacyl-sn-glycerol + ATP = a 1,2-diacyl-sn-glycero-3-phosphate + ADP + H(+)</text>
        <dbReference type="Rhea" id="RHEA:10272"/>
        <dbReference type="ChEBI" id="CHEBI:15378"/>
        <dbReference type="ChEBI" id="CHEBI:17815"/>
        <dbReference type="ChEBI" id="CHEBI:30616"/>
        <dbReference type="ChEBI" id="CHEBI:58608"/>
        <dbReference type="ChEBI" id="CHEBI:456216"/>
        <dbReference type="EC" id="2.7.1.107"/>
    </reaction>
</comment>
<evidence type="ECO:0000259" key="12">
    <source>
        <dbReference type="PROSITE" id="PS50081"/>
    </source>
</evidence>
<dbReference type="PROSITE" id="PS00479">
    <property type="entry name" value="ZF_DAG_PE_1"/>
    <property type="match status" value="1"/>
</dbReference>
<dbReference type="PROSITE" id="PS50146">
    <property type="entry name" value="DAGK"/>
    <property type="match status" value="1"/>
</dbReference>
<dbReference type="KEGG" id="clec:106672386"/>
<dbReference type="GO" id="GO:0016020">
    <property type="term" value="C:membrane"/>
    <property type="evidence" value="ECO:0007669"/>
    <property type="project" value="TreeGrafter"/>
</dbReference>
<keyword evidence="5" id="KW-0677">Repeat</keyword>
<dbReference type="RefSeq" id="XP_024084158.1">
    <property type="nucleotide sequence ID" value="XM_024228390.1"/>
</dbReference>
<evidence type="ECO:0000259" key="13">
    <source>
        <dbReference type="PROSITE" id="PS50146"/>
    </source>
</evidence>
<dbReference type="EnsemblMetazoa" id="XM_014403769.2">
    <property type="protein sequence ID" value="XP_014259255.1"/>
    <property type="gene ID" value="LOC106672386"/>
</dbReference>
<feature type="domain" description="DAGKc" evidence="13">
    <location>
        <begin position="199"/>
        <end position="336"/>
    </location>
</feature>
<keyword evidence="11" id="KW-0472">Membrane</keyword>
<dbReference type="Gene3D" id="2.60.200.40">
    <property type="match status" value="1"/>
</dbReference>
<dbReference type="CDD" id="cd20801">
    <property type="entry name" value="C1_DGKepsilon_typeIII_rpt1"/>
    <property type="match status" value="1"/>
</dbReference>
<dbReference type="GeneID" id="106672386"/>
<dbReference type="GO" id="GO:0046872">
    <property type="term" value="F:metal ion binding"/>
    <property type="evidence" value="ECO:0007669"/>
    <property type="project" value="UniProtKB-KW"/>
</dbReference>
<evidence type="ECO:0000256" key="10">
    <source>
        <dbReference type="RuleBase" id="RU361128"/>
    </source>
</evidence>
<keyword evidence="7 10" id="KW-0418">Kinase</keyword>
<sequence>MTSLMGDFFSRDYYSVLFAVVVVALGILLNYTVRSAQGISDLLRGSKKKHSWKENKEPLQTSRCSICETLLVTVESFYCDMCGVCADVQCLKKANNTVKCKRMFTEVIGPLKHSYIKGNLPVGSECAVCHEECGHDFRCIWCHMTVHINCKKMLAEKCDTGKYKNFIIPPSSVVQTFHRINIGRVSVTHEIREPEWSQNRWTPLFVLISRKSGSKFGGEVISAFRGILNPLQVIVLGEQDPSLLCQWLDLLPESAQPIVLVGSGDGGIAWVLTTLHKLQKKKYPPVGIIPLGTGNDLSRVLNWGSKITTPFSVQEYLEHLQKAKEGYLDRWEVNYKVFKRRGLSLNRPHQYFMYNYLSIGVDALVALNFHETRNNRSYLFGSQLRNKLMYLIFGTQQVLDRECKGLEAFIELYLDDERIDIPELEAIIVLNIQRYGGGVDLWNLSSGCDSNQYPRQAINDEKIEIASAASSFQLAQFQLGLSEPTKLGQAKKVKLVLKKRIPMQIDGEPWMQPPGQIEITFANQARVLLKD</sequence>
<dbReference type="InterPro" id="IPR000756">
    <property type="entry name" value="Diacylglycerol_kin_accessory"/>
</dbReference>
<dbReference type="AlphaFoldDB" id="A0A8I6SBU7"/>
<dbReference type="Gene3D" id="3.30.60.20">
    <property type="match status" value="1"/>
</dbReference>
<reference evidence="14" key="1">
    <citation type="submission" date="2022-01" db="UniProtKB">
        <authorList>
            <consortium name="EnsemblMetazoa"/>
        </authorList>
    </citation>
    <scope>IDENTIFICATION</scope>
</reference>
<dbReference type="SMART" id="SM00046">
    <property type="entry name" value="DAGKc"/>
    <property type="match status" value="1"/>
</dbReference>
<evidence type="ECO:0000256" key="3">
    <source>
        <dbReference type="ARBA" id="ARBA00022679"/>
    </source>
</evidence>
<evidence type="ECO:0000256" key="2">
    <source>
        <dbReference type="ARBA" id="ARBA00009280"/>
    </source>
</evidence>
<name>A0A8I6SBU7_CIMLE</name>
<dbReference type="InterPro" id="IPR016064">
    <property type="entry name" value="NAD/diacylglycerol_kinase_sf"/>
</dbReference>